<dbReference type="OrthoDB" id="37898at2157"/>
<dbReference type="Pfam" id="PF03773">
    <property type="entry name" value="ArsP_1"/>
    <property type="match status" value="1"/>
</dbReference>
<keyword evidence="9" id="KW-1185">Reference proteome</keyword>
<evidence type="ECO:0000256" key="2">
    <source>
        <dbReference type="ARBA" id="ARBA00006386"/>
    </source>
</evidence>
<proteinExistence type="inferred from homology"/>
<dbReference type="RefSeq" id="WP_007258959.1">
    <property type="nucleotide sequence ID" value="NZ_AOHZ01000041.1"/>
</dbReference>
<sequence length="84" mass="8856">MIASIAETAVEGVILAADFFWQAFWALMLGFMISGAIQAFVSKEGMVNYMGKPNAKSVLYAMGFGTASTSCSFGDIAATKTLLS</sequence>
<gene>
    <name evidence="8" type="ORF">C493_08301</name>
</gene>
<name>L9X796_9EURY</name>
<organism evidence="8 9">
    <name type="scientific">Natronolimnohabitans innermongolicus JCM 12255</name>
    <dbReference type="NCBI Taxonomy" id="1227499"/>
    <lineage>
        <taxon>Archaea</taxon>
        <taxon>Methanobacteriati</taxon>
        <taxon>Methanobacteriota</taxon>
        <taxon>Stenosarchaea group</taxon>
        <taxon>Halobacteria</taxon>
        <taxon>Halobacteriales</taxon>
        <taxon>Natrialbaceae</taxon>
        <taxon>Natronolimnohabitans</taxon>
    </lineage>
</organism>
<evidence type="ECO:0000256" key="5">
    <source>
        <dbReference type="ARBA" id="ARBA00022989"/>
    </source>
</evidence>
<dbReference type="InterPro" id="IPR005524">
    <property type="entry name" value="DUF318"/>
</dbReference>
<protein>
    <submittedName>
        <fullName evidence="8">Permease</fullName>
    </submittedName>
</protein>
<reference evidence="8 9" key="1">
    <citation type="journal article" date="2014" name="PLoS Genet.">
        <title>Phylogenetically driven sequencing of extremely halophilic archaea reveals strategies for static and dynamic osmo-response.</title>
        <authorList>
            <person name="Becker E.A."/>
            <person name="Seitzer P.M."/>
            <person name="Tritt A."/>
            <person name="Larsen D."/>
            <person name="Krusor M."/>
            <person name="Yao A.I."/>
            <person name="Wu D."/>
            <person name="Madern D."/>
            <person name="Eisen J.A."/>
            <person name="Darling A.E."/>
            <person name="Facciotti M.T."/>
        </authorList>
    </citation>
    <scope>NUCLEOTIDE SEQUENCE [LARGE SCALE GENOMIC DNA]</scope>
    <source>
        <strain evidence="8 9">JCM 12255</strain>
    </source>
</reference>
<keyword evidence="4 7" id="KW-0812">Transmembrane</keyword>
<evidence type="ECO:0000256" key="1">
    <source>
        <dbReference type="ARBA" id="ARBA00004651"/>
    </source>
</evidence>
<evidence type="ECO:0000256" key="3">
    <source>
        <dbReference type="ARBA" id="ARBA00022475"/>
    </source>
</evidence>
<comment type="similarity">
    <text evidence="2">Belongs to the UPF0718 family.</text>
</comment>
<dbReference type="STRING" id="1227499.C493_08301"/>
<dbReference type="eggNOG" id="arCOG02712">
    <property type="taxonomic scope" value="Archaea"/>
</dbReference>
<evidence type="ECO:0000313" key="9">
    <source>
        <dbReference type="Proteomes" id="UP000011602"/>
    </source>
</evidence>
<dbReference type="EMBL" id="AOHZ01000041">
    <property type="protein sequence ID" value="ELY57472.1"/>
    <property type="molecule type" value="Genomic_DNA"/>
</dbReference>
<keyword evidence="5 7" id="KW-1133">Transmembrane helix</keyword>
<keyword evidence="6 7" id="KW-0472">Membrane</keyword>
<evidence type="ECO:0000256" key="6">
    <source>
        <dbReference type="ARBA" id="ARBA00023136"/>
    </source>
</evidence>
<evidence type="ECO:0000256" key="4">
    <source>
        <dbReference type="ARBA" id="ARBA00022692"/>
    </source>
</evidence>
<comment type="subcellular location">
    <subcellularLocation>
        <location evidence="1">Cell membrane</location>
        <topology evidence="1">Multi-pass membrane protein</topology>
    </subcellularLocation>
</comment>
<keyword evidence="3" id="KW-1003">Cell membrane</keyword>
<dbReference type="GO" id="GO:0005886">
    <property type="term" value="C:plasma membrane"/>
    <property type="evidence" value="ECO:0007669"/>
    <property type="project" value="UniProtKB-SubCell"/>
</dbReference>
<accession>L9X796</accession>
<dbReference type="AlphaFoldDB" id="L9X796"/>
<evidence type="ECO:0000256" key="7">
    <source>
        <dbReference type="SAM" id="Phobius"/>
    </source>
</evidence>
<evidence type="ECO:0000313" key="8">
    <source>
        <dbReference type="EMBL" id="ELY57472.1"/>
    </source>
</evidence>
<comment type="caution">
    <text evidence="8">The sequence shown here is derived from an EMBL/GenBank/DDBJ whole genome shotgun (WGS) entry which is preliminary data.</text>
</comment>
<dbReference type="Proteomes" id="UP000011602">
    <property type="component" value="Unassembled WGS sequence"/>
</dbReference>
<feature type="transmembrane region" description="Helical" evidence="7">
    <location>
        <begin position="19"/>
        <end position="41"/>
    </location>
</feature>